<comment type="caution">
    <text evidence="1">The sequence shown here is derived from an EMBL/GenBank/DDBJ whole genome shotgun (WGS) entry which is preliminary data.</text>
</comment>
<reference evidence="1" key="1">
    <citation type="submission" date="2019-06" db="EMBL/GenBank/DDBJ databases">
        <authorList>
            <person name="Zheng W."/>
        </authorList>
    </citation>
    <scope>NUCLEOTIDE SEQUENCE</scope>
    <source>
        <strain evidence="1">QDHG01</strain>
    </source>
</reference>
<dbReference type="AlphaFoldDB" id="A0A8J8P424"/>
<protein>
    <submittedName>
        <fullName evidence="1">Uncharacterized protein</fullName>
    </submittedName>
</protein>
<keyword evidence="2" id="KW-1185">Reference proteome</keyword>
<dbReference type="EMBL" id="RRYP01001840">
    <property type="protein sequence ID" value="TNV85434.1"/>
    <property type="molecule type" value="Genomic_DNA"/>
</dbReference>
<evidence type="ECO:0000313" key="2">
    <source>
        <dbReference type="Proteomes" id="UP000785679"/>
    </source>
</evidence>
<sequence length="187" mass="21629">MFRAFFISICRFSSQICFAVNPVSLEILSTKFISSCEERLPESTFSNRYSKSSLNFSSDSNSSFTIASVRAQSEYPNFQNYAINGASVIQNIQQFNQYEGRKKQKQQISDRQQCKRQRKQKSIQLCHRSKCQIPQIYLPTTPEFCEFNLRSNTAEGNWPTEYQYDECNIQQLAVQCKLYVVGITEVG</sequence>
<evidence type="ECO:0000313" key="1">
    <source>
        <dbReference type="EMBL" id="TNV85434.1"/>
    </source>
</evidence>
<dbReference type="Proteomes" id="UP000785679">
    <property type="component" value="Unassembled WGS sequence"/>
</dbReference>
<accession>A0A8J8P424</accession>
<organism evidence="1 2">
    <name type="scientific">Halteria grandinella</name>
    <dbReference type="NCBI Taxonomy" id="5974"/>
    <lineage>
        <taxon>Eukaryota</taxon>
        <taxon>Sar</taxon>
        <taxon>Alveolata</taxon>
        <taxon>Ciliophora</taxon>
        <taxon>Intramacronucleata</taxon>
        <taxon>Spirotrichea</taxon>
        <taxon>Stichotrichia</taxon>
        <taxon>Sporadotrichida</taxon>
        <taxon>Halteriidae</taxon>
        <taxon>Halteria</taxon>
    </lineage>
</organism>
<name>A0A8J8P424_HALGN</name>
<proteinExistence type="predicted"/>
<gene>
    <name evidence="1" type="ORF">FGO68_gene1053</name>
</gene>